<dbReference type="InterPro" id="IPR037850">
    <property type="entry name" value="RBBP5/Swd1"/>
</dbReference>
<sequence>MGLFVACIGAIAAITNPSDASFAVWLAASHNQNTAASAGSGLSVLTWMRSAIASWSLLSEEDAASWVRHNMVVFTLVHVPAVERHAVGCFGLWIWCDTSYPLSWLTRRYGPTIVALTQGGTRSGLHVNHAAASSPLPVVAHPAQYVAKARTFVAQCDHTAAADAYLEAAAAATTTIQSLQYRLDAARCLASSVDKHKSMGRVERLFRMASEAGQCLLELADAFNHERPMDDQMADGWLSRQSALYIEAMAVFDAGDVGAAAAAAGMAAAAVYATQAMKMPRDAETRTRWLATASAQYHAVGVRYHPSKLSKQASMLSICCFVDDMERARRAFCSYAESATSFDAPDWLLHGLFEAYEQWNPLVLDAAVAAYDASDFAPMVVWQIDGAEKATCLAFNPWGTLLSVGEKEGLVILWDFSSIPNIIRELGPKTVSSSIPDIKQATSCAWSPDGRTLAVACELKAASGSARKGTLLLWEVATSTLIAAVACDSVATHIAFPPLSIQSPPSSGDESQEAMSSVLLSCASGDLQTISWRTAARTTDDSPSTLHYIDPSKAPSLHFHTCTIDTVSIFAAVGSGESPAAAPSTATSARNTAPVVMAKFGADVIFVASMKGGIAMLNPHTYAVIGGLSSVVLSSADLYVDATSLLVPSTKGVHEVHLLPHAPWMEEGRAYTAGAAVRAPWIMASKSPDLQFVLGIPQPRGLFGAMYPPGFVLINDNVVYEEPEDEFDLVEPRPAARQDDPSVAVDVISIDEDDKEDGRMTWLKYLPASPLTTWNHEAPAFEDDDVSSIFSCMKARPPSISASAAAPAAPSKSKKRKSGGR</sequence>
<dbReference type="EMBL" id="QUTC01005539">
    <property type="protein sequence ID" value="RHY57438.1"/>
    <property type="molecule type" value="Genomic_DNA"/>
</dbReference>
<gene>
    <name evidence="6" type="ORF">DYB38_005537</name>
</gene>
<evidence type="ECO:0000256" key="5">
    <source>
        <dbReference type="SAM" id="MobiDB-lite"/>
    </source>
</evidence>
<dbReference type="SUPFAM" id="SSF50978">
    <property type="entry name" value="WD40 repeat-like"/>
    <property type="match status" value="1"/>
</dbReference>
<keyword evidence="2" id="KW-0853">WD repeat</keyword>
<dbReference type="PANTHER" id="PTHR44040">
    <property type="entry name" value="RETINOBLASTOMA-BINDING PROTEIN 5"/>
    <property type="match status" value="1"/>
</dbReference>
<dbReference type="PANTHER" id="PTHR44040:SF1">
    <property type="entry name" value="RETINOBLASTOMA-BINDING PROTEIN 5"/>
    <property type="match status" value="1"/>
</dbReference>
<dbReference type="VEuPathDB" id="FungiDB:H257_07196"/>
<name>A0A397D8M2_APHAT</name>
<dbReference type="GO" id="GO:0048188">
    <property type="term" value="C:Set1C/COMPASS complex"/>
    <property type="evidence" value="ECO:0007669"/>
    <property type="project" value="InterPro"/>
</dbReference>
<feature type="region of interest" description="Disordered" evidence="5">
    <location>
        <begin position="799"/>
        <end position="821"/>
    </location>
</feature>
<accession>A0A397D8M2</accession>
<proteinExistence type="predicted"/>
<dbReference type="InterPro" id="IPR015943">
    <property type="entry name" value="WD40/YVTN_repeat-like_dom_sf"/>
</dbReference>
<evidence type="ECO:0000256" key="2">
    <source>
        <dbReference type="ARBA" id="ARBA00022574"/>
    </source>
</evidence>
<comment type="subcellular location">
    <subcellularLocation>
        <location evidence="1">Nucleus</location>
    </subcellularLocation>
</comment>
<evidence type="ECO:0000313" key="7">
    <source>
        <dbReference type="Proteomes" id="UP000265716"/>
    </source>
</evidence>
<evidence type="ECO:0000256" key="4">
    <source>
        <dbReference type="ARBA" id="ARBA00023242"/>
    </source>
</evidence>
<evidence type="ECO:0000256" key="1">
    <source>
        <dbReference type="ARBA" id="ARBA00004123"/>
    </source>
</evidence>
<feature type="compositionally biased region" description="Low complexity" evidence="5">
    <location>
        <begin position="799"/>
        <end position="811"/>
    </location>
</feature>
<dbReference type="Pfam" id="PF00400">
    <property type="entry name" value="WD40"/>
    <property type="match status" value="1"/>
</dbReference>
<protein>
    <submittedName>
        <fullName evidence="6">Uncharacterized protein</fullName>
    </submittedName>
</protein>
<dbReference type="InterPro" id="IPR036322">
    <property type="entry name" value="WD40_repeat_dom_sf"/>
</dbReference>
<feature type="compositionally biased region" description="Basic residues" evidence="5">
    <location>
        <begin position="812"/>
        <end position="821"/>
    </location>
</feature>
<dbReference type="VEuPathDB" id="FungiDB:H257_07194"/>
<dbReference type="AlphaFoldDB" id="A0A397D8M2"/>
<organism evidence="6 7">
    <name type="scientific">Aphanomyces astaci</name>
    <name type="common">Crayfish plague agent</name>
    <dbReference type="NCBI Taxonomy" id="112090"/>
    <lineage>
        <taxon>Eukaryota</taxon>
        <taxon>Sar</taxon>
        <taxon>Stramenopiles</taxon>
        <taxon>Oomycota</taxon>
        <taxon>Saprolegniomycetes</taxon>
        <taxon>Saprolegniales</taxon>
        <taxon>Verrucalvaceae</taxon>
        <taxon>Aphanomyces</taxon>
    </lineage>
</organism>
<keyword evidence="4" id="KW-0539">Nucleus</keyword>
<dbReference type="Gene3D" id="2.130.10.10">
    <property type="entry name" value="YVTN repeat-like/Quinoprotein amine dehydrogenase"/>
    <property type="match status" value="1"/>
</dbReference>
<keyword evidence="3" id="KW-0677">Repeat</keyword>
<dbReference type="Proteomes" id="UP000265716">
    <property type="component" value="Unassembled WGS sequence"/>
</dbReference>
<dbReference type="InterPro" id="IPR001680">
    <property type="entry name" value="WD40_rpt"/>
</dbReference>
<reference evidence="6 7" key="1">
    <citation type="submission" date="2018-08" db="EMBL/GenBank/DDBJ databases">
        <title>Aphanomyces genome sequencing and annotation.</title>
        <authorList>
            <person name="Minardi D."/>
            <person name="Oidtmann B."/>
            <person name="Van Der Giezen M."/>
            <person name="Studholme D.J."/>
        </authorList>
    </citation>
    <scope>NUCLEOTIDE SEQUENCE [LARGE SCALE GENOMIC DNA]</scope>
    <source>
        <strain evidence="6 7">SA</strain>
    </source>
</reference>
<evidence type="ECO:0000313" key="6">
    <source>
        <dbReference type="EMBL" id="RHY57438.1"/>
    </source>
</evidence>
<evidence type="ECO:0000256" key="3">
    <source>
        <dbReference type="ARBA" id="ARBA00022737"/>
    </source>
</evidence>
<comment type="caution">
    <text evidence="6">The sequence shown here is derived from an EMBL/GenBank/DDBJ whole genome shotgun (WGS) entry which is preliminary data.</text>
</comment>